<evidence type="ECO:0000256" key="1">
    <source>
        <dbReference type="SAM" id="MobiDB-lite"/>
    </source>
</evidence>
<sequence>MHAAAVFSLSRIHASGCLGGGDRPGLHKPVSAADRREHRGAPIEPHGGGGHATAGGGGAARKTRLEAAVEAPSLRRRQIRPPRGPTVTDPPSPWHGGGGSALLNRVRARVHPWRIRRLRERPRGRKEEETDVPVVVDGAARKTRLEAPFPRPGSGGSALPAARRWQIRPPRPRSSSSARARARGHLWRIR</sequence>
<dbReference type="PaxDb" id="65489-OBART05G10500.1"/>
<dbReference type="HOGENOM" id="CLU_1430048_0_0_1"/>
<name>A0A0D3G5M8_9ORYZ</name>
<reference evidence="2" key="1">
    <citation type="journal article" date="2009" name="Rice">
        <title>De Novo Next Generation Sequencing of Plant Genomes.</title>
        <authorList>
            <person name="Rounsley S."/>
            <person name="Marri P.R."/>
            <person name="Yu Y."/>
            <person name="He R."/>
            <person name="Sisneros N."/>
            <person name="Goicoechea J.L."/>
            <person name="Lee S.J."/>
            <person name="Angelova A."/>
            <person name="Kudrna D."/>
            <person name="Luo M."/>
            <person name="Affourtit J."/>
            <person name="Desany B."/>
            <person name="Knight J."/>
            <person name="Niazi F."/>
            <person name="Egholm M."/>
            <person name="Wing R.A."/>
        </authorList>
    </citation>
    <scope>NUCLEOTIDE SEQUENCE [LARGE SCALE GENOMIC DNA]</scope>
    <source>
        <strain evidence="2">cv. IRGC 105608</strain>
    </source>
</reference>
<reference evidence="2" key="2">
    <citation type="submission" date="2015-03" db="UniProtKB">
        <authorList>
            <consortium name="EnsemblPlants"/>
        </authorList>
    </citation>
    <scope>IDENTIFICATION</scope>
</reference>
<feature type="compositionally biased region" description="Pro residues" evidence="1">
    <location>
        <begin position="82"/>
        <end position="93"/>
    </location>
</feature>
<evidence type="ECO:0000313" key="3">
    <source>
        <dbReference type="Proteomes" id="UP000026960"/>
    </source>
</evidence>
<feature type="compositionally biased region" description="Gly residues" evidence="1">
    <location>
        <begin position="46"/>
        <end position="59"/>
    </location>
</feature>
<dbReference type="EnsemblPlants" id="OBART05G10500.1">
    <property type="protein sequence ID" value="OBART05G10500.1"/>
    <property type="gene ID" value="OBART05G10500"/>
</dbReference>
<proteinExistence type="predicted"/>
<protein>
    <submittedName>
        <fullName evidence="2">Uncharacterized protein</fullName>
    </submittedName>
</protein>
<dbReference type="Proteomes" id="UP000026960">
    <property type="component" value="Chromosome 5"/>
</dbReference>
<feature type="region of interest" description="Disordered" evidence="1">
    <location>
        <begin position="143"/>
        <end position="190"/>
    </location>
</feature>
<feature type="region of interest" description="Disordered" evidence="1">
    <location>
        <begin position="16"/>
        <end position="101"/>
    </location>
</feature>
<accession>A0A0D3G5M8</accession>
<dbReference type="Gramene" id="OBART05G10500.1">
    <property type="protein sequence ID" value="OBART05G10500.1"/>
    <property type="gene ID" value="OBART05G10500"/>
</dbReference>
<keyword evidence="3" id="KW-1185">Reference proteome</keyword>
<feature type="compositionally biased region" description="Basic residues" evidence="1">
    <location>
        <begin position="180"/>
        <end position="190"/>
    </location>
</feature>
<organism evidence="2">
    <name type="scientific">Oryza barthii</name>
    <dbReference type="NCBI Taxonomy" id="65489"/>
    <lineage>
        <taxon>Eukaryota</taxon>
        <taxon>Viridiplantae</taxon>
        <taxon>Streptophyta</taxon>
        <taxon>Embryophyta</taxon>
        <taxon>Tracheophyta</taxon>
        <taxon>Spermatophyta</taxon>
        <taxon>Magnoliopsida</taxon>
        <taxon>Liliopsida</taxon>
        <taxon>Poales</taxon>
        <taxon>Poaceae</taxon>
        <taxon>BOP clade</taxon>
        <taxon>Oryzoideae</taxon>
        <taxon>Oryzeae</taxon>
        <taxon>Oryzinae</taxon>
        <taxon>Oryza</taxon>
    </lineage>
</organism>
<feature type="compositionally biased region" description="Low complexity" evidence="1">
    <location>
        <begin position="160"/>
        <end position="179"/>
    </location>
</feature>
<dbReference type="AlphaFoldDB" id="A0A0D3G5M8"/>
<evidence type="ECO:0000313" key="2">
    <source>
        <dbReference type="EnsemblPlants" id="OBART05G10500.1"/>
    </source>
</evidence>